<reference evidence="2" key="1">
    <citation type="journal article" date="2021" name="J Fungi (Basel)">
        <title>Virulence traits and population genomics of the black yeast Aureobasidium melanogenum.</title>
        <authorList>
            <person name="Cernosa A."/>
            <person name="Sun X."/>
            <person name="Gostincar C."/>
            <person name="Fang C."/>
            <person name="Gunde-Cimerman N."/>
            <person name="Song Z."/>
        </authorList>
    </citation>
    <scope>NUCLEOTIDE SEQUENCE</scope>
    <source>
        <strain evidence="2">EXF-9298</strain>
    </source>
</reference>
<feature type="non-terminal residue" evidence="2">
    <location>
        <position position="1"/>
    </location>
</feature>
<name>A0A9P8JW06_AURME</name>
<comment type="caution">
    <text evidence="2">The sequence shown here is derived from an EMBL/GenBank/DDBJ whole genome shotgun (WGS) entry which is preliminary data.</text>
</comment>
<protein>
    <submittedName>
        <fullName evidence="2">Uncharacterized protein</fullName>
    </submittedName>
</protein>
<feature type="region of interest" description="Disordered" evidence="1">
    <location>
        <begin position="1"/>
        <end position="38"/>
    </location>
</feature>
<organism evidence="2 3">
    <name type="scientific">Aureobasidium melanogenum</name>
    <name type="common">Aureobasidium pullulans var. melanogenum</name>
    <dbReference type="NCBI Taxonomy" id="46634"/>
    <lineage>
        <taxon>Eukaryota</taxon>
        <taxon>Fungi</taxon>
        <taxon>Dikarya</taxon>
        <taxon>Ascomycota</taxon>
        <taxon>Pezizomycotina</taxon>
        <taxon>Dothideomycetes</taxon>
        <taxon>Dothideomycetidae</taxon>
        <taxon>Dothideales</taxon>
        <taxon>Saccotheciaceae</taxon>
        <taxon>Aureobasidium</taxon>
    </lineage>
</organism>
<reference evidence="2" key="2">
    <citation type="submission" date="2021-08" db="EMBL/GenBank/DDBJ databases">
        <authorList>
            <person name="Gostincar C."/>
            <person name="Sun X."/>
            <person name="Song Z."/>
            <person name="Gunde-Cimerman N."/>
        </authorList>
    </citation>
    <scope>NUCLEOTIDE SEQUENCE</scope>
    <source>
        <strain evidence="2">EXF-9298</strain>
    </source>
</reference>
<gene>
    <name evidence="2" type="ORF">KCU98_g7280</name>
</gene>
<evidence type="ECO:0000313" key="3">
    <source>
        <dbReference type="Proteomes" id="UP000729357"/>
    </source>
</evidence>
<dbReference type="Proteomes" id="UP000729357">
    <property type="component" value="Unassembled WGS sequence"/>
</dbReference>
<keyword evidence="3" id="KW-1185">Reference proteome</keyword>
<proteinExistence type="predicted"/>
<dbReference type="EMBL" id="JAHFXS010000812">
    <property type="protein sequence ID" value="KAG9981707.1"/>
    <property type="molecule type" value="Genomic_DNA"/>
</dbReference>
<evidence type="ECO:0000256" key="1">
    <source>
        <dbReference type="SAM" id="MobiDB-lite"/>
    </source>
</evidence>
<evidence type="ECO:0000313" key="2">
    <source>
        <dbReference type="EMBL" id="KAG9981707.1"/>
    </source>
</evidence>
<accession>A0A9P8JW06</accession>
<dbReference type="AlphaFoldDB" id="A0A9P8JW06"/>
<sequence length="214" mass="23598">MSNTSGDSSVGAKCDIVGIPPLDQNNNHSGDQTEEEDDDGGIIVEATPIELINDPTEDHVYVYKPTLRYHKRAIDSMRRCLEDAALMAIKVNQYMDASVKKHVAAQLDKAIEKTKKSEGSGNAAMKELLAQPTFKSNLLKDIEQEVLKDDKFPHKKPSLLNSEIGEIVNSHLGSALLKHAQKQTEAKMLKKYNADTRKALDGLKEELKGAGLME</sequence>